<dbReference type="InterPro" id="IPR036339">
    <property type="entry name" value="PUB-like_dom_sf"/>
</dbReference>
<sequence>MAVPVANKKLLEELESMGFPRVRATRALHYSGNANLEAAIDWIVDHENDPDIDQMPLVTVDINIESPEPFEITEVMKIKAQELRDQVRKKKKEEEKKMEQLREREREKLEFCLLICYMIFTSLHLRFNLMLQFFLFGLSFNLSKDNARKRNIDFRNSEKEEEKRARERIRWKLEQDKLERRGKLGLSPSTKLSIPVMREKQKSMPVLSIAKSELMRECLRSLRRNHKNDDARVQRAFQTLLIYVGNVPKNPDEEKFRKIRLSNPSFLVRVGNLIGGIEFLELCGFEKTEGGQFLYLPRDKVDMSILYSAASELKSALTNPFFGLL</sequence>
<evidence type="ECO:0000313" key="4">
    <source>
        <dbReference type="EMBL" id="KAK9944789.1"/>
    </source>
</evidence>
<dbReference type="InterPro" id="IPR009060">
    <property type="entry name" value="UBA-like_sf"/>
</dbReference>
<dbReference type="Pfam" id="PF22562">
    <property type="entry name" value="UBA_7"/>
    <property type="match status" value="1"/>
</dbReference>
<dbReference type="SUPFAM" id="SSF46934">
    <property type="entry name" value="UBA-like"/>
    <property type="match status" value="1"/>
</dbReference>
<dbReference type="SMART" id="SM00580">
    <property type="entry name" value="PUG"/>
    <property type="match status" value="1"/>
</dbReference>
<reference evidence="4 5" key="1">
    <citation type="journal article" date="2023" name="G3 (Bethesda)">
        <title>A chromosome-length genome assembly and annotation of blackberry (Rubus argutus, cv. 'Hillquist').</title>
        <authorList>
            <person name="Bruna T."/>
            <person name="Aryal R."/>
            <person name="Dudchenko O."/>
            <person name="Sargent D.J."/>
            <person name="Mead D."/>
            <person name="Buti M."/>
            <person name="Cavallini A."/>
            <person name="Hytonen T."/>
            <person name="Andres J."/>
            <person name="Pham M."/>
            <person name="Weisz D."/>
            <person name="Mascagni F."/>
            <person name="Usai G."/>
            <person name="Natali L."/>
            <person name="Bassil N."/>
            <person name="Fernandez G.E."/>
            <person name="Lomsadze A."/>
            <person name="Armour M."/>
            <person name="Olukolu B."/>
            <person name="Poorten T."/>
            <person name="Britton C."/>
            <person name="Davik J."/>
            <person name="Ashrafi H."/>
            <person name="Aiden E.L."/>
            <person name="Borodovsky M."/>
            <person name="Worthington M."/>
        </authorList>
    </citation>
    <scope>NUCLEOTIDE SEQUENCE [LARGE SCALE GENOMIC DNA]</scope>
    <source>
        <strain evidence="4">PI 553951</strain>
    </source>
</reference>
<accession>A0AAW1Y988</accession>
<dbReference type="Gene3D" id="1.20.58.2190">
    <property type="match status" value="1"/>
</dbReference>
<gene>
    <name evidence="4" type="ORF">M0R45_010339</name>
</gene>
<dbReference type="PANTHER" id="PTHR46713">
    <property type="entry name" value="F13M7.16 PROTEIN"/>
    <property type="match status" value="1"/>
</dbReference>
<dbReference type="PROSITE" id="PS50030">
    <property type="entry name" value="UBA"/>
    <property type="match status" value="1"/>
</dbReference>
<protein>
    <recommendedName>
        <fullName evidence="3">UBA domain-containing protein</fullName>
    </recommendedName>
</protein>
<keyword evidence="2" id="KW-0812">Transmembrane</keyword>
<dbReference type="SMART" id="SM00165">
    <property type="entry name" value="UBA"/>
    <property type="match status" value="1"/>
</dbReference>
<keyword evidence="2" id="KW-0472">Membrane</keyword>
<comment type="caution">
    <text evidence="4">The sequence shown here is derived from an EMBL/GenBank/DDBJ whole genome shotgun (WGS) entry which is preliminary data.</text>
</comment>
<evidence type="ECO:0000313" key="5">
    <source>
        <dbReference type="Proteomes" id="UP001457282"/>
    </source>
</evidence>
<dbReference type="InterPro" id="IPR018997">
    <property type="entry name" value="PUB_domain"/>
</dbReference>
<dbReference type="Pfam" id="PF09409">
    <property type="entry name" value="PUB"/>
    <property type="match status" value="1"/>
</dbReference>
<dbReference type="PANTHER" id="PTHR46713:SF7">
    <property type="entry name" value="UBX DOMAIN-CONTAINING PROTEIN 1-LIKE"/>
    <property type="match status" value="1"/>
</dbReference>
<dbReference type="Gene3D" id="1.10.8.10">
    <property type="entry name" value="DNA helicase RuvA subunit, C-terminal domain"/>
    <property type="match status" value="1"/>
</dbReference>
<evidence type="ECO:0000256" key="2">
    <source>
        <dbReference type="SAM" id="Phobius"/>
    </source>
</evidence>
<proteinExistence type="predicted"/>
<dbReference type="InterPro" id="IPR015940">
    <property type="entry name" value="UBA"/>
</dbReference>
<organism evidence="4 5">
    <name type="scientific">Rubus argutus</name>
    <name type="common">Southern blackberry</name>
    <dbReference type="NCBI Taxonomy" id="59490"/>
    <lineage>
        <taxon>Eukaryota</taxon>
        <taxon>Viridiplantae</taxon>
        <taxon>Streptophyta</taxon>
        <taxon>Embryophyta</taxon>
        <taxon>Tracheophyta</taxon>
        <taxon>Spermatophyta</taxon>
        <taxon>Magnoliopsida</taxon>
        <taxon>eudicotyledons</taxon>
        <taxon>Gunneridae</taxon>
        <taxon>Pentapetalae</taxon>
        <taxon>rosids</taxon>
        <taxon>fabids</taxon>
        <taxon>Rosales</taxon>
        <taxon>Rosaceae</taxon>
        <taxon>Rosoideae</taxon>
        <taxon>Rosoideae incertae sedis</taxon>
        <taxon>Rubus</taxon>
    </lineage>
</organism>
<dbReference type="CDD" id="cd10461">
    <property type="entry name" value="PUB_UBA_plant"/>
    <property type="match status" value="1"/>
</dbReference>
<evidence type="ECO:0000256" key="1">
    <source>
        <dbReference type="SAM" id="Coils"/>
    </source>
</evidence>
<feature type="domain" description="UBA" evidence="3">
    <location>
        <begin position="5"/>
        <end position="46"/>
    </location>
</feature>
<keyword evidence="2" id="KW-1133">Transmembrane helix</keyword>
<feature type="coiled-coil region" evidence="1">
    <location>
        <begin position="73"/>
        <end position="110"/>
    </location>
</feature>
<dbReference type="CDD" id="cd14290">
    <property type="entry name" value="UBA_PUB_plant"/>
    <property type="match status" value="1"/>
</dbReference>
<dbReference type="EMBL" id="JBEDUW010000002">
    <property type="protein sequence ID" value="KAK9944789.1"/>
    <property type="molecule type" value="Genomic_DNA"/>
</dbReference>
<dbReference type="AlphaFoldDB" id="A0AAW1Y988"/>
<keyword evidence="5" id="KW-1185">Reference proteome</keyword>
<keyword evidence="1" id="KW-0175">Coiled coil</keyword>
<feature type="transmembrane region" description="Helical" evidence="2">
    <location>
        <begin position="111"/>
        <end position="140"/>
    </location>
</feature>
<dbReference type="SUPFAM" id="SSF143503">
    <property type="entry name" value="PUG domain-like"/>
    <property type="match status" value="1"/>
</dbReference>
<dbReference type="Proteomes" id="UP001457282">
    <property type="component" value="Unassembled WGS sequence"/>
</dbReference>
<name>A0AAW1Y988_RUBAR</name>
<evidence type="ECO:0000259" key="3">
    <source>
        <dbReference type="PROSITE" id="PS50030"/>
    </source>
</evidence>